<dbReference type="EC" id="3.1.-.-" evidence="5"/>
<evidence type="ECO:0000256" key="1">
    <source>
        <dbReference type="ARBA" id="ARBA00022490"/>
    </source>
</evidence>
<dbReference type="InterPro" id="IPR037027">
    <property type="entry name" value="YqgF/RNaseH-like_dom_sf"/>
</dbReference>
<evidence type="ECO:0000259" key="6">
    <source>
        <dbReference type="SMART" id="SM00732"/>
    </source>
</evidence>
<comment type="function">
    <text evidence="5">Could be a nuclease involved in processing of the 5'-end of pre-16S rRNA.</text>
</comment>
<evidence type="ECO:0000256" key="4">
    <source>
        <dbReference type="ARBA" id="ARBA00022801"/>
    </source>
</evidence>
<keyword evidence="3 5" id="KW-0540">Nuclease</keyword>
<dbReference type="HAMAP" id="MF_00651">
    <property type="entry name" value="Nuclease_YqgF"/>
    <property type="match status" value="1"/>
</dbReference>
<dbReference type="RefSeq" id="WP_023938866.1">
    <property type="nucleotide sequence ID" value="NZ_FUXH01000001.1"/>
</dbReference>
<comment type="similarity">
    <text evidence="5">Belongs to the YqgF HJR family.</text>
</comment>
<sequence>MGRILAIDYGLKRCGIAVTDVLGMIPGGLCTVATYTLEKFLSDYIAKEPIDLILVGYPRQMNGQESESMAKIRPFVEKLKKKYPDIPVEYEDERFTSVLAQRSIIEAGIPKMKRRNKGLVDEVSAVIILQSYLERKDYRSSF</sequence>
<dbReference type="OrthoDB" id="9796140at2"/>
<gene>
    <name evidence="8" type="primary">yrrK</name>
    <name evidence="7" type="ORF">HQ38_04610</name>
    <name evidence="8" type="ORF">NCTC12858_01152</name>
</gene>
<reference evidence="8 10" key="2">
    <citation type="submission" date="2018-06" db="EMBL/GenBank/DDBJ databases">
        <authorList>
            <consortium name="Pathogen Informatics"/>
            <person name="Doyle S."/>
        </authorList>
    </citation>
    <scope>NUCLEOTIDE SEQUENCE [LARGE SCALE GENOMIC DNA]</scope>
    <source>
        <strain evidence="8 10">NCTC12858</strain>
    </source>
</reference>
<dbReference type="GO" id="GO:0016788">
    <property type="term" value="F:hydrolase activity, acting on ester bonds"/>
    <property type="evidence" value="ECO:0007669"/>
    <property type="project" value="UniProtKB-UniRule"/>
</dbReference>
<dbReference type="GO" id="GO:0004518">
    <property type="term" value="F:nuclease activity"/>
    <property type="evidence" value="ECO:0007669"/>
    <property type="project" value="UniProtKB-KW"/>
</dbReference>
<dbReference type="NCBIfam" id="TIGR00250">
    <property type="entry name" value="RNAse_H_YqgF"/>
    <property type="match status" value="1"/>
</dbReference>
<dbReference type="Gene3D" id="3.30.420.140">
    <property type="entry name" value="YqgF/RNase H-like domain"/>
    <property type="match status" value="1"/>
</dbReference>
<keyword evidence="2 5" id="KW-0690">Ribosome biogenesis</keyword>
<evidence type="ECO:0000256" key="2">
    <source>
        <dbReference type="ARBA" id="ARBA00022517"/>
    </source>
</evidence>
<dbReference type="KEGG" id="pcre:NCTC12858_01152"/>
<dbReference type="InterPro" id="IPR005227">
    <property type="entry name" value="YqgF"/>
</dbReference>
<dbReference type="InterPro" id="IPR012337">
    <property type="entry name" value="RNaseH-like_sf"/>
</dbReference>
<evidence type="ECO:0000256" key="3">
    <source>
        <dbReference type="ARBA" id="ARBA00022722"/>
    </source>
</evidence>
<proteinExistence type="inferred from homology"/>
<organism evidence="8 10">
    <name type="scientific">Porphyromonas crevioricanis</name>
    <dbReference type="NCBI Taxonomy" id="393921"/>
    <lineage>
        <taxon>Bacteria</taxon>
        <taxon>Pseudomonadati</taxon>
        <taxon>Bacteroidota</taxon>
        <taxon>Bacteroidia</taxon>
        <taxon>Bacteroidales</taxon>
        <taxon>Porphyromonadaceae</taxon>
        <taxon>Porphyromonas</taxon>
    </lineage>
</organism>
<dbReference type="EMBL" id="JQJC01000012">
    <property type="protein sequence ID" value="KGN95067.1"/>
    <property type="molecule type" value="Genomic_DNA"/>
</dbReference>
<dbReference type="PANTHER" id="PTHR33317">
    <property type="entry name" value="POLYNUCLEOTIDYL TRANSFERASE, RIBONUCLEASE H-LIKE SUPERFAMILY PROTEIN"/>
    <property type="match status" value="1"/>
</dbReference>
<dbReference type="EMBL" id="LS483447">
    <property type="protein sequence ID" value="SQH73300.1"/>
    <property type="molecule type" value="Genomic_DNA"/>
</dbReference>
<dbReference type="CDD" id="cd16964">
    <property type="entry name" value="YqgF"/>
    <property type="match status" value="1"/>
</dbReference>
<feature type="domain" description="YqgF/RNase H-like" evidence="6">
    <location>
        <begin position="2"/>
        <end position="100"/>
    </location>
</feature>
<evidence type="ECO:0000256" key="5">
    <source>
        <dbReference type="HAMAP-Rule" id="MF_00651"/>
    </source>
</evidence>
<dbReference type="SMART" id="SM00732">
    <property type="entry name" value="YqgFc"/>
    <property type="match status" value="1"/>
</dbReference>
<keyword evidence="1 5" id="KW-0963">Cytoplasm</keyword>
<dbReference type="Proteomes" id="UP000030136">
    <property type="component" value="Unassembled WGS sequence"/>
</dbReference>
<dbReference type="AlphaFoldDB" id="A0A0A2FIR1"/>
<reference evidence="7 9" key="1">
    <citation type="submission" date="2014-08" db="EMBL/GenBank/DDBJ databases">
        <title>Porphyromonas crevioricanis strain:COT-253_OH1447 Genome sequencing.</title>
        <authorList>
            <person name="Wallis C."/>
            <person name="Deusch O."/>
            <person name="O'Flynn C."/>
            <person name="Davis I."/>
            <person name="Jospin G."/>
            <person name="Darling A.E."/>
            <person name="Coil D.A."/>
            <person name="Alexiev A."/>
            <person name="Horsfall A."/>
            <person name="Kirkwood N."/>
            <person name="Harris S."/>
            <person name="Eisen J.A."/>
        </authorList>
    </citation>
    <scope>NUCLEOTIDE SEQUENCE [LARGE SCALE GENOMIC DNA]</scope>
    <source>
        <strain evidence="9">COT-253 OH1447</strain>
        <strain evidence="7">COT-253_OH1447</strain>
    </source>
</reference>
<comment type="subcellular location">
    <subcellularLocation>
        <location evidence="5">Cytoplasm</location>
    </subcellularLocation>
</comment>
<dbReference type="STRING" id="393921.HQ45_02355"/>
<keyword evidence="4 5" id="KW-0378">Hydrolase</keyword>
<name>A0A0A2FIR1_9PORP</name>
<evidence type="ECO:0000313" key="10">
    <source>
        <dbReference type="Proteomes" id="UP000249300"/>
    </source>
</evidence>
<dbReference type="GO" id="GO:0005829">
    <property type="term" value="C:cytosol"/>
    <property type="evidence" value="ECO:0007669"/>
    <property type="project" value="TreeGrafter"/>
</dbReference>
<dbReference type="Proteomes" id="UP000249300">
    <property type="component" value="Chromosome 1"/>
</dbReference>
<dbReference type="InterPro" id="IPR006641">
    <property type="entry name" value="YqgF/RNaseH-like_dom"/>
</dbReference>
<protein>
    <recommendedName>
        <fullName evidence="5">Putative pre-16S rRNA nuclease</fullName>
        <ecNumber evidence="5">3.1.-.-</ecNumber>
    </recommendedName>
</protein>
<evidence type="ECO:0000313" key="8">
    <source>
        <dbReference type="EMBL" id="SQH73300.1"/>
    </source>
</evidence>
<dbReference type="Pfam" id="PF03652">
    <property type="entry name" value="RuvX"/>
    <property type="match status" value="1"/>
</dbReference>
<dbReference type="PANTHER" id="PTHR33317:SF4">
    <property type="entry name" value="POLYNUCLEOTIDYL TRANSFERASE, RIBONUCLEASE H-LIKE SUPERFAMILY PROTEIN"/>
    <property type="match status" value="1"/>
</dbReference>
<evidence type="ECO:0000313" key="9">
    <source>
        <dbReference type="Proteomes" id="UP000030136"/>
    </source>
</evidence>
<dbReference type="eggNOG" id="COG0816">
    <property type="taxonomic scope" value="Bacteria"/>
</dbReference>
<dbReference type="GO" id="GO:0000967">
    <property type="term" value="P:rRNA 5'-end processing"/>
    <property type="evidence" value="ECO:0007669"/>
    <property type="project" value="UniProtKB-UniRule"/>
</dbReference>
<keyword evidence="10" id="KW-1185">Reference proteome</keyword>
<dbReference type="SUPFAM" id="SSF53098">
    <property type="entry name" value="Ribonuclease H-like"/>
    <property type="match status" value="1"/>
</dbReference>
<evidence type="ECO:0000313" key="7">
    <source>
        <dbReference type="EMBL" id="KGN95067.1"/>
    </source>
</evidence>
<accession>A0A0A2FIR1</accession>